<reference evidence="2" key="1">
    <citation type="journal article" date="2014" name="Genome Announc.">
        <title>Draft Genome Sequence of the Yeast Pseudozyma antarctica Type Strain JCM10317, a Producer of the Glycolipid Biosurfactants, Mannosylerythritol Lipids.</title>
        <authorList>
            <person name="Saika A."/>
            <person name="Koike H."/>
            <person name="Hori T."/>
            <person name="Fukuoka T."/>
            <person name="Sato S."/>
            <person name="Habe H."/>
            <person name="Kitamoto D."/>
            <person name="Morita T."/>
        </authorList>
    </citation>
    <scope>NUCLEOTIDE SEQUENCE [LARGE SCALE GENOMIC DNA]</scope>
    <source>
        <strain evidence="2">JCM 10317</strain>
    </source>
</reference>
<gene>
    <name evidence="1" type="ORF">PAN0_068c6571</name>
</gene>
<keyword evidence="2" id="KW-1185">Reference proteome</keyword>
<name>A0A081CNT0_PSEA2</name>
<evidence type="ECO:0000313" key="2">
    <source>
        <dbReference type="Proteomes" id="UP000053758"/>
    </source>
</evidence>
<dbReference type="EMBL" id="DF830135">
    <property type="protein sequence ID" value="GAK68326.1"/>
    <property type="molecule type" value="Genomic_DNA"/>
</dbReference>
<evidence type="ECO:0000313" key="1">
    <source>
        <dbReference type="EMBL" id="GAK68326.1"/>
    </source>
</evidence>
<dbReference type="OrthoDB" id="2505950at2759"/>
<accession>A0A081CNT0</accession>
<proteinExistence type="predicted"/>
<protein>
    <submittedName>
        <fullName evidence="1">Uncharacterized protein</fullName>
    </submittedName>
</protein>
<organism evidence="1 2">
    <name type="scientific">Pseudozyma antarctica</name>
    <name type="common">Yeast</name>
    <name type="synonym">Candida antarctica</name>
    <dbReference type="NCBI Taxonomy" id="84753"/>
    <lineage>
        <taxon>Eukaryota</taxon>
        <taxon>Fungi</taxon>
        <taxon>Dikarya</taxon>
        <taxon>Basidiomycota</taxon>
        <taxon>Ustilaginomycotina</taxon>
        <taxon>Ustilaginomycetes</taxon>
        <taxon>Ustilaginales</taxon>
        <taxon>Ustilaginaceae</taxon>
        <taxon>Moesziomyces</taxon>
    </lineage>
</organism>
<dbReference type="HOGENOM" id="CLU_2440625_0_0_1"/>
<dbReference type="RefSeq" id="XP_014653474.1">
    <property type="nucleotide sequence ID" value="XM_014797988.1"/>
</dbReference>
<dbReference type="GeneID" id="26307372"/>
<sequence>MLTDLILLLFLFLLIGGILVFVTSLSTPPSTSTQVGSSSIDWGKGEVKLRTSMRPVTQQHLLEHAERSGHEGGRFVTQHAQSFSFGKKDS</sequence>
<dbReference type="Proteomes" id="UP000053758">
    <property type="component" value="Unassembled WGS sequence"/>
</dbReference>
<dbReference type="AlphaFoldDB" id="A0A081CNT0"/>